<accession>A0A5M3MLB7</accession>
<dbReference type="KEGG" id="cput:CONPUDRAFT_82967"/>
<sequence>MTFPVSRRSLSSSSFSLSSLSSHFRTSSMSTGATATVILTKVENASSDFDTKSIRLRAGRREALGKEGGPAMTMTTQENGMFPPCAKGGSRGIAENHAYIYCDDSRNVFIEDNGKHYPTLVFRGVPKRSEEDFEPIAYDTVGMKREETLLLLRNETAQLYSGDIIVSLRCSFKSN</sequence>
<proteinExistence type="predicted"/>
<organism evidence="1 2">
    <name type="scientific">Coniophora puteana (strain RWD-64-598)</name>
    <name type="common">Brown rot fungus</name>
    <dbReference type="NCBI Taxonomy" id="741705"/>
    <lineage>
        <taxon>Eukaryota</taxon>
        <taxon>Fungi</taxon>
        <taxon>Dikarya</taxon>
        <taxon>Basidiomycota</taxon>
        <taxon>Agaricomycotina</taxon>
        <taxon>Agaricomycetes</taxon>
        <taxon>Agaricomycetidae</taxon>
        <taxon>Boletales</taxon>
        <taxon>Coniophorineae</taxon>
        <taxon>Coniophoraceae</taxon>
        <taxon>Coniophora</taxon>
    </lineage>
</organism>
<comment type="caution">
    <text evidence="1">The sequence shown here is derived from an EMBL/GenBank/DDBJ whole genome shotgun (WGS) entry which is preliminary data.</text>
</comment>
<dbReference type="EMBL" id="JH711580">
    <property type="protein sequence ID" value="EIW79594.1"/>
    <property type="molecule type" value="Genomic_DNA"/>
</dbReference>
<reference evidence="2" key="1">
    <citation type="journal article" date="2012" name="Science">
        <title>The Paleozoic origin of enzymatic lignin decomposition reconstructed from 31 fungal genomes.</title>
        <authorList>
            <person name="Floudas D."/>
            <person name="Binder M."/>
            <person name="Riley R."/>
            <person name="Barry K."/>
            <person name="Blanchette R.A."/>
            <person name="Henrissat B."/>
            <person name="Martinez A.T."/>
            <person name="Otillar R."/>
            <person name="Spatafora J.W."/>
            <person name="Yadav J.S."/>
            <person name="Aerts A."/>
            <person name="Benoit I."/>
            <person name="Boyd A."/>
            <person name="Carlson A."/>
            <person name="Copeland A."/>
            <person name="Coutinho P.M."/>
            <person name="de Vries R.P."/>
            <person name="Ferreira P."/>
            <person name="Findley K."/>
            <person name="Foster B."/>
            <person name="Gaskell J."/>
            <person name="Glotzer D."/>
            <person name="Gorecki P."/>
            <person name="Heitman J."/>
            <person name="Hesse C."/>
            <person name="Hori C."/>
            <person name="Igarashi K."/>
            <person name="Jurgens J.A."/>
            <person name="Kallen N."/>
            <person name="Kersten P."/>
            <person name="Kohler A."/>
            <person name="Kuees U."/>
            <person name="Kumar T.K.A."/>
            <person name="Kuo A."/>
            <person name="LaButti K."/>
            <person name="Larrondo L.F."/>
            <person name="Lindquist E."/>
            <person name="Ling A."/>
            <person name="Lombard V."/>
            <person name="Lucas S."/>
            <person name="Lundell T."/>
            <person name="Martin R."/>
            <person name="McLaughlin D.J."/>
            <person name="Morgenstern I."/>
            <person name="Morin E."/>
            <person name="Murat C."/>
            <person name="Nagy L.G."/>
            <person name="Nolan M."/>
            <person name="Ohm R.A."/>
            <person name="Patyshakuliyeva A."/>
            <person name="Rokas A."/>
            <person name="Ruiz-Duenas F.J."/>
            <person name="Sabat G."/>
            <person name="Salamov A."/>
            <person name="Samejima M."/>
            <person name="Schmutz J."/>
            <person name="Slot J.C."/>
            <person name="St John F."/>
            <person name="Stenlid J."/>
            <person name="Sun H."/>
            <person name="Sun S."/>
            <person name="Syed K."/>
            <person name="Tsang A."/>
            <person name="Wiebenga A."/>
            <person name="Young D."/>
            <person name="Pisabarro A."/>
            <person name="Eastwood D.C."/>
            <person name="Martin F."/>
            <person name="Cullen D."/>
            <person name="Grigoriev I.V."/>
            <person name="Hibbett D.S."/>
        </authorList>
    </citation>
    <scope>NUCLEOTIDE SEQUENCE [LARGE SCALE GENOMIC DNA]</scope>
    <source>
        <strain evidence="2">RWD-64-598 SS2</strain>
    </source>
</reference>
<protein>
    <submittedName>
        <fullName evidence="1">Uncharacterized protein</fullName>
    </submittedName>
</protein>
<dbReference type="Proteomes" id="UP000053558">
    <property type="component" value="Unassembled WGS sequence"/>
</dbReference>
<dbReference type="GeneID" id="19210506"/>
<evidence type="ECO:0000313" key="2">
    <source>
        <dbReference type="Proteomes" id="UP000053558"/>
    </source>
</evidence>
<evidence type="ECO:0000313" key="1">
    <source>
        <dbReference type="EMBL" id="EIW79594.1"/>
    </source>
</evidence>
<dbReference type="AlphaFoldDB" id="A0A5M3MLB7"/>
<name>A0A5M3MLB7_CONPW</name>
<gene>
    <name evidence="1" type="ORF">CONPUDRAFT_82967</name>
</gene>
<dbReference type="RefSeq" id="XP_007769982.1">
    <property type="nucleotide sequence ID" value="XM_007771792.1"/>
</dbReference>
<keyword evidence="2" id="KW-1185">Reference proteome</keyword>